<dbReference type="Proteomes" id="UP000230119">
    <property type="component" value="Unassembled WGS sequence"/>
</dbReference>
<evidence type="ECO:0000313" key="1">
    <source>
        <dbReference type="EMBL" id="PIV08064.1"/>
    </source>
</evidence>
<name>A0A2M7BRF1_9BACT</name>
<dbReference type="EMBL" id="PEVA01000195">
    <property type="protein sequence ID" value="PIV08064.1"/>
    <property type="molecule type" value="Genomic_DNA"/>
</dbReference>
<proteinExistence type="predicted"/>
<evidence type="ECO:0000313" key="2">
    <source>
        <dbReference type="Proteomes" id="UP000230119"/>
    </source>
</evidence>
<comment type="caution">
    <text evidence="1">The sequence shown here is derived from an EMBL/GenBank/DDBJ whole genome shotgun (WGS) entry which is preliminary data.</text>
</comment>
<gene>
    <name evidence="1" type="ORF">COS52_04635</name>
</gene>
<protein>
    <submittedName>
        <fullName evidence="1">Uncharacterized protein</fullName>
    </submittedName>
</protein>
<organism evidence="1 2">
    <name type="scientific">Candidatus Roizmanbacteria bacterium CG03_land_8_20_14_0_80_39_12</name>
    <dbReference type="NCBI Taxonomy" id="1974847"/>
    <lineage>
        <taxon>Bacteria</taxon>
        <taxon>Candidatus Roizmaniibacteriota</taxon>
    </lineage>
</organism>
<reference evidence="2" key="1">
    <citation type="submission" date="2017-09" db="EMBL/GenBank/DDBJ databases">
        <title>Depth-based differentiation of microbial function through sediment-hosted aquifers and enrichment of novel symbionts in the deep terrestrial subsurface.</title>
        <authorList>
            <person name="Probst A.J."/>
            <person name="Ladd B."/>
            <person name="Jarett J.K."/>
            <person name="Geller-Mcgrath D.E."/>
            <person name="Sieber C.M.K."/>
            <person name="Emerson J.B."/>
            <person name="Anantharaman K."/>
            <person name="Thomas B.C."/>
            <person name="Malmstrom R."/>
            <person name="Stieglmeier M."/>
            <person name="Klingl A."/>
            <person name="Woyke T."/>
            <person name="Ryan C.M."/>
            <person name="Banfield J.F."/>
        </authorList>
    </citation>
    <scope>NUCLEOTIDE SEQUENCE [LARGE SCALE GENOMIC DNA]</scope>
</reference>
<dbReference type="AlphaFoldDB" id="A0A2M7BRF1"/>
<sequence>MNNILSPKGLKWKEGVGKGISDLVMSKEASIPGTPKAISDLNIGFSGTEAIVEFFTDGGDFTVPELQNDEEVQRTVIRSAIAWDLVELTCKELYKRPSPGSLTEKGIIEKKLRLNDLEKTLGEKQSIGTREGTGNFQNIRIEFDKPVSCVILIFRSSTTRIGNLKTFSEQF</sequence>
<accession>A0A2M7BRF1</accession>